<dbReference type="Proteomes" id="UP000249375">
    <property type="component" value="Chromosome"/>
</dbReference>
<dbReference type="CDD" id="cd24079">
    <property type="entry name" value="ASKHA_NBD_PG1100-like"/>
    <property type="match status" value="1"/>
</dbReference>
<dbReference type="SUPFAM" id="SSF53067">
    <property type="entry name" value="Actin-like ATPase domain"/>
    <property type="match status" value="2"/>
</dbReference>
<dbReference type="InterPro" id="IPR052519">
    <property type="entry name" value="Euk-type_GlcNAc_Kinase"/>
</dbReference>
<dbReference type="OrthoDB" id="871343at2"/>
<evidence type="ECO:0000313" key="2">
    <source>
        <dbReference type="Proteomes" id="UP000249375"/>
    </source>
</evidence>
<dbReference type="PANTHER" id="PTHR43190">
    <property type="entry name" value="N-ACETYL-D-GLUCOSAMINE KINASE"/>
    <property type="match status" value="1"/>
</dbReference>
<accession>A0A5P8E9D8</accession>
<name>A0A5P8E9D8_9BACT</name>
<sequence>MKTILIADSGSTKTNWTLCRNNQDTLRLQTQGINPYQLSESQIKDILYGELLPQLDGAQVDEVYFYGAGQRDEMRGMTTRLLKEVLTASVVEVHSDLIGAARALCGKDEGIACILGTGANSCVFDGKEITWQVSPLGFILGDEGSGAVIGKRLVGDVLKAQLPDDICKAFFEETPHTADDIIRNVYRNTFPNRFLAQYTHFVSRHITHPAVEELVTTEFERFFKRNIANYNRPDLAVNFVGSVAEVFLPQLRQAAERCGFRVGKVMKDPMEALVGYHLQNR</sequence>
<keyword evidence="2" id="KW-1185">Reference proteome</keyword>
<organism evidence="1 2">
    <name type="scientific">Pseudoprevotella muciniphila</name>
    <dbReference type="NCBI Taxonomy" id="2133944"/>
    <lineage>
        <taxon>Bacteria</taxon>
        <taxon>Pseudomonadati</taxon>
        <taxon>Bacteroidota</taxon>
        <taxon>Bacteroidia</taxon>
        <taxon>Bacteroidales</taxon>
        <taxon>Prevotellaceae</taxon>
        <taxon>Pseudoprevotella</taxon>
    </lineage>
</organism>
<proteinExistence type="predicted"/>
<dbReference type="RefSeq" id="WP_111898790.1">
    <property type="nucleotide sequence ID" value="NZ_CP033459.1"/>
</dbReference>
<protein>
    <submittedName>
        <fullName evidence="1">ATPase</fullName>
    </submittedName>
</protein>
<reference evidence="1 2" key="1">
    <citation type="submission" date="2018-11" db="EMBL/GenBank/DDBJ databases">
        <authorList>
            <person name="Na S.W."/>
            <person name="Baik M."/>
        </authorList>
    </citation>
    <scope>NUCLEOTIDE SEQUENCE [LARGE SCALE GENOMIC DNA]</scope>
    <source>
        <strain evidence="1 2">E39</strain>
    </source>
</reference>
<dbReference type="Gene3D" id="3.30.420.40">
    <property type="match status" value="2"/>
</dbReference>
<dbReference type="KEGG" id="alq:C7Y71_011230"/>
<dbReference type="EMBL" id="CP033459">
    <property type="protein sequence ID" value="QFQ13533.1"/>
    <property type="molecule type" value="Genomic_DNA"/>
</dbReference>
<gene>
    <name evidence="1" type="ORF">C7Y71_011230</name>
</gene>
<dbReference type="Gene3D" id="1.10.720.160">
    <property type="match status" value="1"/>
</dbReference>
<evidence type="ECO:0000313" key="1">
    <source>
        <dbReference type="EMBL" id="QFQ13533.1"/>
    </source>
</evidence>
<dbReference type="AlphaFoldDB" id="A0A5P8E9D8"/>
<dbReference type="PANTHER" id="PTHR43190:SF3">
    <property type="entry name" value="N-ACETYL-D-GLUCOSAMINE KINASE"/>
    <property type="match status" value="1"/>
</dbReference>
<dbReference type="InterPro" id="IPR043129">
    <property type="entry name" value="ATPase_NBD"/>
</dbReference>